<dbReference type="HOGENOM" id="CLU_087484_1_0_1"/>
<dbReference type="GO" id="GO:0007165">
    <property type="term" value="P:signal transduction"/>
    <property type="evidence" value="ECO:0007669"/>
    <property type="project" value="InterPro"/>
</dbReference>
<keyword evidence="2 6" id="KW-0808">Transferase</keyword>
<dbReference type="InterPro" id="IPR000719">
    <property type="entry name" value="Prot_kinase_dom"/>
</dbReference>
<evidence type="ECO:0000313" key="8">
    <source>
        <dbReference type="Ensembl" id="ENSACAP00000011067.4"/>
    </source>
</evidence>
<dbReference type="Gene3D" id="1.10.510.10">
    <property type="entry name" value="Transferase(Phosphotransferase) domain 1"/>
    <property type="match status" value="1"/>
</dbReference>
<evidence type="ECO:0000256" key="6">
    <source>
        <dbReference type="RuleBase" id="RU000308"/>
    </source>
</evidence>
<evidence type="ECO:0000256" key="4">
    <source>
        <dbReference type="ARBA" id="ARBA00022777"/>
    </source>
</evidence>
<keyword evidence="9" id="KW-1185">Reference proteome</keyword>
<reference evidence="8" key="2">
    <citation type="submission" date="2025-08" db="UniProtKB">
        <authorList>
            <consortium name="Ensembl"/>
        </authorList>
    </citation>
    <scope>IDENTIFICATION</scope>
</reference>
<evidence type="ECO:0000313" key="9">
    <source>
        <dbReference type="Proteomes" id="UP000001646"/>
    </source>
</evidence>
<evidence type="ECO:0000256" key="2">
    <source>
        <dbReference type="ARBA" id="ARBA00022679"/>
    </source>
</evidence>
<dbReference type="PANTHER" id="PTHR24355">
    <property type="entry name" value="G PROTEIN-COUPLED RECEPTOR KINASE/RIBOSOMAL PROTEIN S6 KINASE"/>
    <property type="match status" value="1"/>
</dbReference>
<dbReference type="InterPro" id="IPR000239">
    <property type="entry name" value="GPCR_kinase"/>
</dbReference>
<dbReference type="PROSITE" id="PS50011">
    <property type="entry name" value="PROTEIN_KINASE_DOM"/>
    <property type="match status" value="1"/>
</dbReference>
<dbReference type="AlphaFoldDB" id="H9GHE4"/>
<keyword evidence="4 6" id="KW-0418">Kinase</keyword>
<dbReference type="eggNOG" id="KOG0986">
    <property type="taxonomic scope" value="Eukaryota"/>
</dbReference>
<dbReference type="GO" id="GO:0004703">
    <property type="term" value="F:G protein-coupled receptor kinase activity"/>
    <property type="evidence" value="ECO:0007669"/>
    <property type="project" value="InterPro"/>
</dbReference>
<evidence type="ECO:0000259" key="7">
    <source>
        <dbReference type="PROSITE" id="PS50011"/>
    </source>
</evidence>
<dbReference type="STRING" id="28377.ENSACAP00000011067"/>
<keyword evidence="5 6" id="KW-0067">ATP-binding</keyword>
<evidence type="ECO:0000256" key="3">
    <source>
        <dbReference type="ARBA" id="ARBA00022741"/>
    </source>
</evidence>
<accession>H9GHE4</accession>
<keyword evidence="1 6" id="KW-0723">Serine/threonine-protein kinase</keyword>
<protein>
    <recommendedName>
        <fullName evidence="6">G protein-coupled receptor kinase</fullName>
        <ecNumber evidence="6">2.7.11.-</ecNumber>
    </recommendedName>
</protein>
<keyword evidence="3 6" id="KW-0547">Nucleotide-binding</keyword>
<dbReference type="SUPFAM" id="SSF56112">
    <property type="entry name" value="Protein kinase-like (PK-like)"/>
    <property type="match status" value="1"/>
</dbReference>
<reference evidence="8" key="1">
    <citation type="submission" date="2009-12" db="EMBL/GenBank/DDBJ databases">
        <title>The Genome Sequence of Anolis carolinensis (Green Anole Lizard).</title>
        <authorList>
            <consortium name="The Genome Sequencing Platform"/>
            <person name="Di Palma F."/>
            <person name="Alfoldi J."/>
            <person name="Heiman D."/>
            <person name="Young S."/>
            <person name="Grabherr M."/>
            <person name="Johnson J."/>
            <person name="Lander E.S."/>
            <person name="Lindblad-Toh K."/>
        </authorList>
    </citation>
    <scope>NUCLEOTIDE SEQUENCE [LARGE SCALE GENOMIC DNA]</scope>
    <source>
        <strain evidence="8">JBL SC #1</strain>
    </source>
</reference>
<dbReference type="GeneTree" id="ENSGT00940000157699"/>
<dbReference type="InParanoid" id="H9GHE4"/>
<dbReference type="Ensembl" id="ENSACAT00000011296.4">
    <property type="protein sequence ID" value="ENSACAP00000011067.4"/>
    <property type="gene ID" value="ENSACAG00000011236.4"/>
</dbReference>
<reference evidence="8" key="3">
    <citation type="submission" date="2025-09" db="UniProtKB">
        <authorList>
            <consortium name="Ensembl"/>
        </authorList>
    </citation>
    <scope>IDENTIFICATION</scope>
</reference>
<organism evidence="8 9">
    <name type="scientific">Anolis carolinensis</name>
    <name type="common">Green anole</name>
    <name type="synonym">American chameleon</name>
    <dbReference type="NCBI Taxonomy" id="28377"/>
    <lineage>
        <taxon>Eukaryota</taxon>
        <taxon>Metazoa</taxon>
        <taxon>Chordata</taxon>
        <taxon>Craniata</taxon>
        <taxon>Vertebrata</taxon>
        <taxon>Euteleostomi</taxon>
        <taxon>Lepidosauria</taxon>
        <taxon>Squamata</taxon>
        <taxon>Bifurcata</taxon>
        <taxon>Unidentata</taxon>
        <taxon>Episquamata</taxon>
        <taxon>Toxicofera</taxon>
        <taxon>Iguania</taxon>
        <taxon>Dactyloidae</taxon>
        <taxon>Anolis</taxon>
    </lineage>
</organism>
<feature type="domain" description="Protein kinase" evidence="7">
    <location>
        <begin position="1"/>
        <end position="156"/>
    </location>
</feature>
<evidence type="ECO:0000256" key="1">
    <source>
        <dbReference type="ARBA" id="ARBA00022527"/>
    </source>
</evidence>
<dbReference type="InterPro" id="IPR011009">
    <property type="entry name" value="Kinase-like_dom_sf"/>
</dbReference>
<evidence type="ECO:0000256" key="5">
    <source>
        <dbReference type="ARBA" id="ARBA00022840"/>
    </source>
</evidence>
<dbReference type="EC" id="2.7.11.-" evidence="6"/>
<dbReference type="SMART" id="SM00220">
    <property type="entry name" value="S_TKc"/>
    <property type="match status" value="1"/>
</dbReference>
<dbReference type="Gene3D" id="1.10.287.1270">
    <property type="match status" value="1"/>
</dbReference>
<dbReference type="GO" id="GO:0005524">
    <property type="term" value="F:ATP binding"/>
    <property type="evidence" value="ECO:0007669"/>
    <property type="project" value="UniProtKB-KW"/>
</dbReference>
<dbReference type="Proteomes" id="UP000001646">
    <property type="component" value="Unplaced"/>
</dbReference>
<name>H9GHE4_ANOCA</name>
<comment type="similarity">
    <text evidence="6">Belongs to the protein kinase superfamily. AGC Ser/Thr protein kinase family. GPRK subfamily.</text>
</comment>
<sequence length="251" mass="28541">MNLSANIFLNYANIFVNGLIFLNISANIFVHNFLNIFFGSLPFHFLFPVPRGTHGYMAPEVLQKGTSYDSSADWFSLGCMLFKLLRGHSPFRQHKTKDKNEIDRMTLTTNVELPDVFSPELKSLLEGLLLRDVGKRLGCKGRPILGRQEVTSFHFLSVLPFSQYTPPLVPPRGEVNAADAFDIGSFDDEDIKGVKLLDSDQELYRNFPLVISERWQQEVTETVFEGVNAEMDKVESRKLTKNKEGKHLILL</sequence>
<dbReference type="PRINTS" id="PR00717">
    <property type="entry name" value="GPCRKINASE"/>
</dbReference>
<dbReference type="Pfam" id="PF00069">
    <property type="entry name" value="Pkinase"/>
    <property type="match status" value="1"/>
</dbReference>
<dbReference type="Bgee" id="ENSACAG00000011236">
    <property type="expression patterns" value="Expressed in forelimb bud and 8 other cell types or tissues"/>
</dbReference>
<dbReference type="PANTHER" id="PTHR24355:SF18">
    <property type="entry name" value="G PROTEIN-COUPLED RECEPTOR KINASE"/>
    <property type="match status" value="1"/>
</dbReference>
<proteinExistence type="inferred from homology"/>